<dbReference type="Pfam" id="PF02224">
    <property type="entry name" value="Cytidylate_kin"/>
    <property type="match status" value="1"/>
</dbReference>
<comment type="catalytic activity">
    <reaction evidence="6">
        <text>dCMP + ATP = dCDP + ADP</text>
        <dbReference type="Rhea" id="RHEA:25094"/>
        <dbReference type="ChEBI" id="CHEBI:30616"/>
        <dbReference type="ChEBI" id="CHEBI:57566"/>
        <dbReference type="ChEBI" id="CHEBI:58593"/>
        <dbReference type="ChEBI" id="CHEBI:456216"/>
        <dbReference type="EC" id="2.7.4.25"/>
    </reaction>
</comment>
<dbReference type="EC" id="2.7.4.25" evidence="1"/>
<comment type="catalytic activity">
    <reaction evidence="7">
        <text>CMP + ATP = CDP + ADP</text>
        <dbReference type="Rhea" id="RHEA:11600"/>
        <dbReference type="ChEBI" id="CHEBI:30616"/>
        <dbReference type="ChEBI" id="CHEBI:58069"/>
        <dbReference type="ChEBI" id="CHEBI:60377"/>
        <dbReference type="ChEBI" id="CHEBI:456216"/>
        <dbReference type="EC" id="2.7.4.25"/>
    </reaction>
</comment>
<keyword evidence="4" id="KW-0418">Kinase</keyword>
<reference evidence="9 10" key="1">
    <citation type="submission" date="2019-09" db="EMBL/GenBank/DDBJ databases">
        <title>NBRP : Genome information of microbial organism related human and environment.</title>
        <authorList>
            <person name="Hattori M."/>
            <person name="Oshima K."/>
            <person name="Inaba H."/>
            <person name="Suda W."/>
            <person name="Sakamoto M."/>
            <person name="Iino T."/>
            <person name="Kitahara M."/>
            <person name="Oshida Y."/>
            <person name="Iida T."/>
            <person name="Kudo T."/>
            <person name="Itoh T."/>
            <person name="Ohkuma M."/>
        </authorList>
    </citation>
    <scope>NUCLEOTIDE SEQUENCE [LARGE SCALE GENOMIC DNA]</scope>
    <source>
        <strain evidence="9 10">Q-1</strain>
    </source>
</reference>
<dbReference type="SUPFAM" id="SSF52540">
    <property type="entry name" value="P-loop containing nucleoside triphosphate hydrolases"/>
    <property type="match status" value="1"/>
</dbReference>
<proteinExistence type="predicted"/>
<organism evidence="9 10">
    <name type="scientific">Iodidimonas nitroreducens</name>
    <dbReference type="NCBI Taxonomy" id="1236968"/>
    <lineage>
        <taxon>Bacteria</taxon>
        <taxon>Pseudomonadati</taxon>
        <taxon>Pseudomonadota</taxon>
        <taxon>Alphaproteobacteria</taxon>
        <taxon>Iodidimonadales</taxon>
        <taxon>Iodidimonadaceae</taxon>
        <taxon>Iodidimonas</taxon>
    </lineage>
</organism>
<comment type="caution">
    <text evidence="9">The sequence shown here is derived from an EMBL/GenBank/DDBJ whole genome shotgun (WGS) entry which is preliminary data.</text>
</comment>
<evidence type="ECO:0000256" key="4">
    <source>
        <dbReference type="ARBA" id="ARBA00022777"/>
    </source>
</evidence>
<evidence type="ECO:0000256" key="2">
    <source>
        <dbReference type="ARBA" id="ARBA00022679"/>
    </source>
</evidence>
<evidence type="ECO:0000259" key="8">
    <source>
        <dbReference type="Pfam" id="PF02224"/>
    </source>
</evidence>
<sequence length="126" mass="14037">MRTALLAFQRQFAQKGAVLDGRDIGTVVCPDADVKLYVTASDAVRAHRRFEELRQKGVKTSLGAVLADLQERDARDQARATAPLTRAEDAVLLDTTELDIEDAFARACMEIESRQRMKMSQGTIKR</sequence>
<evidence type="ECO:0000256" key="3">
    <source>
        <dbReference type="ARBA" id="ARBA00022741"/>
    </source>
</evidence>
<dbReference type="CDD" id="cd02020">
    <property type="entry name" value="CMPK"/>
    <property type="match status" value="1"/>
</dbReference>
<dbReference type="InterPro" id="IPR011994">
    <property type="entry name" value="Cytidylate_kinase_dom"/>
</dbReference>
<name>A0A5A7NBU5_9PROT</name>
<evidence type="ECO:0000256" key="5">
    <source>
        <dbReference type="ARBA" id="ARBA00022840"/>
    </source>
</evidence>
<dbReference type="GO" id="GO:0036430">
    <property type="term" value="F:CMP kinase activity"/>
    <property type="evidence" value="ECO:0007669"/>
    <property type="project" value="RHEA"/>
</dbReference>
<dbReference type="GO" id="GO:0005524">
    <property type="term" value="F:ATP binding"/>
    <property type="evidence" value="ECO:0007669"/>
    <property type="project" value="UniProtKB-KW"/>
</dbReference>
<gene>
    <name evidence="9" type="ORF">JCM17846_30890</name>
</gene>
<accession>A0A5A7NBU5</accession>
<dbReference type="EMBL" id="BKCN01000024">
    <property type="protein sequence ID" value="GER05407.1"/>
    <property type="molecule type" value="Genomic_DNA"/>
</dbReference>
<dbReference type="GO" id="GO:0036431">
    <property type="term" value="F:dCMP kinase activity"/>
    <property type="evidence" value="ECO:0007669"/>
    <property type="project" value="InterPro"/>
</dbReference>
<keyword evidence="2" id="KW-0808">Transferase</keyword>
<evidence type="ECO:0000256" key="6">
    <source>
        <dbReference type="ARBA" id="ARBA00047615"/>
    </source>
</evidence>
<evidence type="ECO:0000313" key="10">
    <source>
        <dbReference type="Proteomes" id="UP000324996"/>
    </source>
</evidence>
<protein>
    <recommendedName>
        <fullName evidence="1">(d)CMP kinase</fullName>
        <ecNumber evidence="1">2.7.4.25</ecNumber>
    </recommendedName>
</protein>
<evidence type="ECO:0000256" key="7">
    <source>
        <dbReference type="ARBA" id="ARBA00048478"/>
    </source>
</evidence>
<dbReference type="Gene3D" id="3.40.50.300">
    <property type="entry name" value="P-loop containing nucleotide triphosphate hydrolases"/>
    <property type="match status" value="1"/>
</dbReference>
<dbReference type="Proteomes" id="UP000324996">
    <property type="component" value="Unassembled WGS sequence"/>
</dbReference>
<keyword evidence="5" id="KW-0067">ATP-binding</keyword>
<keyword evidence="10" id="KW-1185">Reference proteome</keyword>
<evidence type="ECO:0000256" key="1">
    <source>
        <dbReference type="ARBA" id="ARBA00012906"/>
    </source>
</evidence>
<evidence type="ECO:0000313" key="9">
    <source>
        <dbReference type="EMBL" id="GER05407.1"/>
    </source>
</evidence>
<dbReference type="InterPro" id="IPR027417">
    <property type="entry name" value="P-loop_NTPase"/>
</dbReference>
<feature type="domain" description="Cytidylate kinase" evidence="8">
    <location>
        <begin position="2"/>
        <end position="110"/>
    </location>
</feature>
<keyword evidence="3" id="KW-0547">Nucleotide-binding</keyword>
<dbReference type="AlphaFoldDB" id="A0A5A7NBU5"/>